<dbReference type="EC" id="1.1.1.193" evidence="5"/>
<evidence type="ECO:0000259" key="4">
    <source>
        <dbReference type="Pfam" id="PF01872"/>
    </source>
</evidence>
<evidence type="ECO:0000313" key="6">
    <source>
        <dbReference type="Proteomes" id="UP000517916"/>
    </source>
</evidence>
<dbReference type="GO" id="GO:0008703">
    <property type="term" value="F:5-amino-6-(5-phosphoribosylamino)uracil reductase activity"/>
    <property type="evidence" value="ECO:0007669"/>
    <property type="project" value="UniProtKB-EC"/>
</dbReference>
<sequence>MQRLWPSGDEDVTDAVLERMYDYPAPLDRPWVQVNFVASSDGAASVTGVSEGLSSPGDKRVFALSRDLADVVLVGVGTATVEGYHGIKPRELRTERRERLGLSPIPPIAVVSARCSVDPGSPLLTDTLVPPLVVTCAAAPARRREALAEAGADVVVAGQQEVDLRAALSELDARGLRRVSCEGGPRLFGSLVAEDLVDQLCLTVSPLLAGGDAPRVAHGLLPEVPRVLELASVLHEEGFLMLRYRRAR</sequence>
<organism evidence="5 6">
    <name type="scientific">Kutzneria viridogrisea</name>
    <dbReference type="NCBI Taxonomy" id="47990"/>
    <lineage>
        <taxon>Bacteria</taxon>
        <taxon>Bacillati</taxon>
        <taxon>Actinomycetota</taxon>
        <taxon>Actinomycetes</taxon>
        <taxon>Pseudonocardiales</taxon>
        <taxon>Pseudonocardiaceae</taxon>
        <taxon>Kutzneria</taxon>
    </lineage>
</organism>
<dbReference type="Pfam" id="PF01872">
    <property type="entry name" value="RibD_C"/>
    <property type="match status" value="1"/>
</dbReference>
<accession>A0ABR6BPF6</accession>
<comment type="pathway">
    <text evidence="1">Cofactor biosynthesis; riboflavin biosynthesis.</text>
</comment>
<keyword evidence="2" id="KW-0521">NADP</keyword>
<dbReference type="Proteomes" id="UP000517916">
    <property type="component" value="Unassembled WGS sequence"/>
</dbReference>
<dbReference type="InterPro" id="IPR024072">
    <property type="entry name" value="DHFR-like_dom_sf"/>
</dbReference>
<comment type="caution">
    <text evidence="5">The sequence shown here is derived from an EMBL/GenBank/DDBJ whole genome shotgun (WGS) entry which is preliminary data.</text>
</comment>
<evidence type="ECO:0000256" key="3">
    <source>
        <dbReference type="ARBA" id="ARBA00023002"/>
    </source>
</evidence>
<dbReference type="PANTHER" id="PTHR38011:SF7">
    <property type="entry name" value="2,5-DIAMINO-6-RIBOSYLAMINO-4(3H)-PYRIMIDINONE 5'-PHOSPHATE REDUCTASE"/>
    <property type="match status" value="1"/>
</dbReference>
<name>A0ABR6BPF6_9PSEU</name>
<dbReference type="PANTHER" id="PTHR38011">
    <property type="entry name" value="DIHYDROFOLATE REDUCTASE FAMILY PROTEIN (AFU_ORTHOLOGUE AFUA_8G06820)"/>
    <property type="match status" value="1"/>
</dbReference>
<gene>
    <name evidence="5" type="ORF">BC739_006010</name>
</gene>
<evidence type="ECO:0000256" key="1">
    <source>
        <dbReference type="ARBA" id="ARBA00005104"/>
    </source>
</evidence>
<evidence type="ECO:0000256" key="2">
    <source>
        <dbReference type="ARBA" id="ARBA00022857"/>
    </source>
</evidence>
<dbReference type="Gene3D" id="3.40.430.10">
    <property type="entry name" value="Dihydrofolate Reductase, subunit A"/>
    <property type="match status" value="1"/>
</dbReference>
<dbReference type="RefSeq" id="WP_025356158.1">
    <property type="nucleotide sequence ID" value="NZ_BAAABQ010000047.1"/>
</dbReference>
<keyword evidence="6" id="KW-1185">Reference proteome</keyword>
<dbReference type="InterPro" id="IPR050765">
    <property type="entry name" value="Riboflavin_Biosynth_HTPR"/>
</dbReference>
<feature type="domain" description="Bacterial bifunctional deaminase-reductase C-terminal" evidence="4">
    <location>
        <begin position="30"/>
        <end position="224"/>
    </location>
</feature>
<dbReference type="SUPFAM" id="SSF53597">
    <property type="entry name" value="Dihydrofolate reductase-like"/>
    <property type="match status" value="1"/>
</dbReference>
<protein>
    <submittedName>
        <fullName evidence="5">5-amino-6-(5-phosphoribosylamino)uracil reductase</fullName>
        <ecNumber evidence="5">1.1.1.193</ecNumber>
    </submittedName>
</protein>
<reference evidence="5 6" key="1">
    <citation type="submission" date="2020-08" db="EMBL/GenBank/DDBJ databases">
        <title>Genomic Encyclopedia of Archaeal and Bacterial Type Strains, Phase II (KMG-II): from individual species to whole genera.</title>
        <authorList>
            <person name="Goeker M."/>
        </authorList>
    </citation>
    <scope>NUCLEOTIDE SEQUENCE [LARGE SCALE GENOMIC DNA]</scope>
    <source>
        <strain evidence="5 6">DSM 43850</strain>
    </source>
</reference>
<evidence type="ECO:0000313" key="5">
    <source>
        <dbReference type="EMBL" id="MBA8928793.1"/>
    </source>
</evidence>
<proteinExistence type="predicted"/>
<keyword evidence="3 5" id="KW-0560">Oxidoreductase</keyword>
<dbReference type="InterPro" id="IPR002734">
    <property type="entry name" value="RibDG_C"/>
</dbReference>
<dbReference type="EMBL" id="JACJID010000004">
    <property type="protein sequence ID" value="MBA8928793.1"/>
    <property type="molecule type" value="Genomic_DNA"/>
</dbReference>